<dbReference type="Gene3D" id="3.20.20.80">
    <property type="entry name" value="Glycosidases"/>
    <property type="match status" value="1"/>
</dbReference>
<dbReference type="InterPro" id="IPR051923">
    <property type="entry name" value="Glycosyl_Hydrolase_39"/>
</dbReference>
<dbReference type="PANTHER" id="PTHR12631:SF10">
    <property type="entry name" value="BETA-XYLOSIDASE-LIKE PROTEIN-RELATED"/>
    <property type="match status" value="1"/>
</dbReference>
<reference evidence="1 2" key="1">
    <citation type="journal article" date="2016" name="Nat. Commun.">
        <title>Thousands of microbial genomes shed light on interconnected biogeochemical processes in an aquifer system.</title>
        <authorList>
            <person name="Anantharaman K."/>
            <person name="Brown C.T."/>
            <person name="Hug L.A."/>
            <person name="Sharon I."/>
            <person name="Castelle C.J."/>
            <person name="Probst A.J."/>
            <person name="Thomas B.C."/>
            <person name="Singh A."/>
            <person name="Wilkins M.J."/>
            <person name="Karaoz U."/>
            <person name="Brodie E.L."/>
            <person name="Williams K.H."/>
            <person name="Hubbard S.S."/>
            <person name="Banfield J.F."/>
        </authorList>
    </citation>
    <scope>NUCLEOTIDE SEQUENCE [LARGE SCALE GENOMIC DNA]</scope>
</reference>
<evidence type="ECO:0000313" key="1">
    <source>
        <dbReference type="EMBL" id="OGL44484.1"/>
    </source>
</evidence>
<proteinExistence type="predicted"/>
<gene>
    <name evidence="1" type="ORF">A2W05_00025</name>
</gene>
<dbReference type="PANTHER" id="PTHR12631">
    <property type="entry name" value="ALPHA-L-IDURONIDASE"/>
    <property type="match status" value="1"/>
</dbReference>
<sequence length="488" mass="56959">MAKVKILLLFMILGMTFFWLGSYCPAEEIPFGINNPYDYSAPKEKAFLIKPYMNDLGIKRVNENVFRRKVEPRPGVYDWREPDFFVRDILKDLETGFNIDPKTNWQVKGSVKVGKGSYIPGGDIDSESFRLYKTFLKELVKRYKDKVHKWEIFNEPSIEYKNIPEDYVKLLRISYLTIKEVDPQAIVGLGGDMPSLLSKKFLNNILPLLSSQHPVFGKDNAKNNNYFDSFDLHYFSFYNEYRFNRTKRKKIVTADEFLNIFKRHGLFEGKMITARAGATYTGEDLKTEYNGKRLEYQSEAQQASYLFRRAIYLLSRGVRSAWSQIREREKWQDSTNHFWCYQGLVYNGVPKGDKYDKGDGVKKLSYWTYKFLVEKIKETDWKNVSAIHDGTGSDHLCVYKLIKKNGQPLYIAWWDYFDEKKPGKTKTITIDVGNIESVKVTETIPNADWGKELKESNYPSFFKTEIKKVSNGKVSFDLGEKPVFVEVN</sequence>
<dbReference type="AlphaFoldDB" id="A0A1F7RTY4"/>
<accession>A0A1F7RTY4</accession>
<dbReference type="Proteomes" id="UP000178797">
    <property type="component" value="Unassembled WGS sequence"/>
</dbReference>
<organism evidence="1 2">
    <name type="scientific">Candidatus Schekmanbacteria bacterium RBG_16_38_10</name>
    <dbReference type="NCBI Taxonomy" id="1817879"/>
    <lineage>
        <taxon>Bacteria</taxon>
        <taxon>Candidatus Schekmaniibacteriota</taxon>
    </lineage>
</organism>
<dbReference type="InterPro" id="IPR017853">
    <property type="entry name" value="GH"/>
</dbReference>
<dbReference type="GO" id="GO:0004553">
    <property type="term" value="F:hydrolase activity, hydrolyzing O-glycosyl compounds"/>
    <property type="evidence" value="ECO:0007669"/>
    <property type="project" value="TreeGrafter"/>
</dbReference>
<dbReference type="SUPFAM" id="SSF51445">
    <property type="entry name" value="(Trans)glycosidases"/>
    <property type="match status" value="1"/>
</dbReference>
<evidence type="ECO:0008006" key="3">
    <source>
        <dbReference type="Google" id="ProtNLM"/>
    </source>
</evidence>
<comment type="caution">
    <text evidence="1">The sequence shown here is derived from an EMBL/GenBank/DDBJ whole genome shotgun (WGS) entry which is preliminary data.</text>
</comment>
<protein>
    <recommendedName>
        <fullName evidence="3">GH10 domain-containing protein</fullName>
    </recommendedName>
</protein>
<evidence type="ECO:0000313" key="2">
    <source>
        <dbReference type="Proteomes" id="UP000178797"/>
    </source>
</evidence>
<name>A0A1F7RTY4_9BACT</name>
<dbReference type="EMBL" id="MGDE01000181">
    <property type="protein sequence ID" value="OGL44484.1"/>
    <property type="molecule type" value="Genomic_DNA"/>
</dbReference>